<proteinExistence type="predicted"/>
<dbReference type="EMBL" id="JAUOPU010000017">
    <property type="protein sequence ID" value="MDO6543895.1"/>
    <property type="molecule type" value="Genomic_DNA"/>
</dbReference>
<gene>
    <name evidence="1" type="ORF">Q4568_15215</name>
</gene>
<evidence type="ECO:0008006" key="3">
    <source>
        <dbReference type="Google" id="ProtNLM"/>
    </source>
</evidence>
<accession>A0AAW7YB77</accession>
<dbReference type="Gene3D" id="3.40.1410.10">
    <property type="entry name" value="Chorismate lyase-like"/>
    <property type="match status" value="1"/>
</dbReference>
<dbReference type="Proteomes" id="UP001170624">
    <property type="component" value="Unassembled WGS sequence"/>
</dbReference>
<protein>
    <recommendedName>
        <fullName evidence="3">Chorismate lyase</fullName>
    </recommendedName>
</protein>
<dbReference type="AlphaFoldDB" id="A0AAW7YB77"/>
<name>A0AAW7YB77_9GAMM</name>
<dbReference type="SUPFAM" id="SSF64288">
    <property type="entry name" value="Chorismate lyase-like"/>
    <property type="match status" value="1"/>
</dbReference>
<evidence type="ECO:0000313" key="1">
    <source>
        <dbReference type="EMBL" id="MDO6543895.1"/>
    </source>
</evidence>
<dbReference type="InterPro" id="IPR028978">
    <property type="entry name" value="Chorismate_lyase_/UTRA_dom_sf"/>
</dbReference>
<dbReference type="RefSeq" id="WP_062689127.1">
    <property type="nucleotide sequence ID" value="NZ_JAUOPU010000017.1"/>
</dbReference>
<organism evidence="1 2">
    <name type="scientific">Photobacterium sanguinicancri</name>
    <dbReference type="NCBI Taxonomy" id="875932"/>
    <lineage>
        <taxon>Bacteria</taxon>
        <taxon>Pseudomonadati</taxon>
        <taxon>Pseudomonadota</taxon>
        <taxon>Gammaproteobacteria</taxon>
        <taxon>Vibrionales</taxon>
        <taxon>Vibrionaceae</taxon>
        <taxon>Photobacterium</taxon>
    </lineage>
</organism>
<sequence>MNYCVVDAESLPSYLRSEGSLTRTFKAVCGGFHIEQKRFKRNDPFYTRECLLLDNGRPLVWARSFLFSTHNETIETFCHLGSQSLGERLLFASENRSTNKGASSIEANKATKGTLARGPYTFFEVNGADPELQAAMGDEAIPTVNYGRSSQFTWSHHDSVLFLSEVFSPYAEAVLV</sequence>
<comment type="caution">
    <text evidence="1">The sequence shown here is derived from an EMBL/GenBank/DDBJ whole genome shotgun (WGS) entry which is preliminary data.</text>
</comment>
<evidence type="ECO:0000313" key="2">
    <source>
        <dbReference type="Proteomes" id="UP001170624"/>
    </source>
</evidence>
<reference evidence="1" key="1">
    <citation type="submission" date="2023-07" db="EMBL/GenBank/DDBJ databases">
        <title>Genome content predicts the carbon catabolic preferences of heterotrophic bacteria.</title>
        <authorList>
            <person name="Gralka M."/>
        </authorList>
    </citation>
    <scope>NUCLEOTIDE SEQUENCE</scope>
    <source>
        <strain evidence="1">G2M05</strain>
    </source>
</reference>